<dbReference type="RefSeq" id="XP_020050409.1">
    <property type="nucleotide sequence ID" value="XM_020190082.1"/>
</dbReference>
<dbReference type="PANTHER" id="PTHR23327">
    <property type="entry name" value="RING FINGER PROTEIN 127"/>
    <property type="match status" value="1"/>
</dbReference>
<keyword evidence="2 4" id="KW-0863">Zinc-finger</keyword>
<dbReference type="OrthoDB" id="5588846at2759"/>
<dbReference type="GO" id="GO:2000185">
    <property type="term" value="P:regulation of phosphate transmembrane transport"/>
    <property type="evidence" value="ECO:0007669"/>
    <property type="project" value="EnsemblFungi"/>
</dbReference>
<feature type="domain" description="SPX" evidence="6">
    <location>
        <begin position="1"/>
        <end position="258"/>
    </location>
</feature>
<sequence length="389" mass="45824">MKFGKTFEKALAEDEIPLQWQKNAIQYKQLKKTIKKLVEEFNELGLEKDLIQNHLKSINSSTSIISLSLSSNSSNSLNSSFISFNNLKNSKTSKIIVHTIYDQTFFLSISEQILNLDTMKDNQENLMIKQINYLSDQISSLSSPYRKRNDLYIWRQIFEIYNSYQLFFKFNFISKNELNYSISKINFYKFVDEIQKKDLLSQFHNKKVSKQIFNQFLNLNLELIKAIEFQYLNKIAITKILKKFDKRTFLSIKFKFPNFYVNDPFINQSFSINLFFKIQERLIKIIPQLDDYLCPICCSISFKPVKLDCGHIFCIRCLVKLQKLRKDACPICRKNNVLIADHSNLDLETMEFLKLYFPKESKAKQKETENEIAKEQCEALIGKSSCLIQ</sequence>
<dbReference type="AlphaFoldDB" id="A0A1D2VR65"/>
<dbReference type="Pfam" id="PF13920">
    <property type="entry name" value="zf-C3HC4_3"/>
    <property type="match status" value="1"/>
</dbReference>
<dbReference type="Proteomes" id="UP000095038">
    <property type="component" value="Unassembled WGS sequence"/>
</dbReference>
<name>A0A1D2VR65_9ASCO</name>
<dbReference type="PROSITE" id="PS00518">
    <property type="entry name" value="ZF_RING_1"/>
    <property type="match status" value="1"/>
</dbReference>
<dbReference type="PROSITE" id="PS50089">
    <property type="entry name" value="ZF_RING_2"/>
    <property type="match status" value="1"/>
</dbReference>
<dbReference type="GeneID" id="30963718"/>
<evidence type="ECO:0000313" key="8">
    <source>
        <dbReference type="Proteomes" id="UP000095038"/>
    </source>
</evidence>
<evidence type="ECO:0000259" key="5">
    <source>
        <dbReference type="PROSITE" id="PS50089"/>
    </source>
</evidence>
<keyword evidence="1" id="KW-0479">Metal-binding</keyword>
<evidence type="ECO:0000256" key="1">
    <source>
        <dbReference type="ARBA" id="ARBA00022723"/>
    </source>
</evidence>
<keyword evidence="8" id="KW-1185">Reference proteome</keyword>
<protein>
    <recommendedName>
        <fullName evidence="9">RING-14 protein</fullName>
    </recommendedName>
</protein>
<dbReference type="GO" id="GO:0008270">
    <property type="term" value="F:zinc ion binding"/>
    <property type="evidence" value="ECO:0007669"/>
    <property type="project" value="UniProtKB-KW"/>
</dbReference>
<evidence type="ECO:0008006" key="9">
    <source>
        <dbReference type="Google" id="ProtNLM"/>
    </source>
</evidence>
<gene>
    <name evidence="7" type="ORF">ASCRUDRAFT_28978</name>
</gene>
<dbReference type="InterPro" id="IPR013083">
    <property type="entry name" value="Znf_RING/FYVE/PHD"/>
</dbReference>
<dbReference type="InterPro" id="IPR001841">
    <property type="entry name" value="Znf_RING"/>
</dbReference>
<dbReference type="Gene3D" id="3.30.40.10">
    <property type="entry name" value="Zinc/RING finger domain, C3HC4 (zinc finger)"/>
    <property type="match status" value="1"/>
</dbReference>
<dbReference type="EMBL" id="KV454475">
    <property type="protein sequence ID" value="ODV64102.1"/>
    <property type="molecule type" value="Genomic_DNA"/>
</dbReference>
<reference evidence="8" key="1">
    <citation type="submission" date="2016-05" db="EMBL/GenBank/DDBJ databases">
        <title>Comparative genomics of biotechnologically important yeasts.</title>
        <authorList>
            <consortium name="DOE Joint Genome Institute"/>
            <person name="Riley R."/>
            <person name="Haridas S."/>
            <person name="Wolfe K.H."/>
            <person name="Lopes M.R."/>
            <person name="Hittinger C.T."/>
            <person name="Goker M."/>
            <person name="Salamov A."/>
            <person name="Wisecaver J."/>
            <person name="Long T.M."/>
            <person name="Aerts A.L."/>
            <person name="Barry K."/>
            <person name="Choi C."/>
            <person name="Clum A."/>
            <person name="Coughlan A.Y."/>
            <person name="Deshpande S."/>
            <person name="Douglass A.P."/>
            <person name="Hanson S.J."/>
            <person name="Klenk H.-P."/>
            <person name="Labutti K."/>
            <person name="Lapidus A."/>
            <person name="Lindquist E."/>
            <person name="Lipzen A."/>
            <person name="Meier-Kolthoff J.P."/>
            <person name="Ohm R.A."/>
            <person name="Otillar R.P."/>
            <person name="Pangilinan J."/>
            <person name="Peng Y."/>
            <person name="Rokas A."/>
            <person name="Rosa C.A."/>
            <person name="Scheuner C."/>
            <person name="Sibirny A.A."/>
            <person name="Slot J.C."/>
            <person name="Stielow J.B."/>
            <person name="Sun H."/>
            <person name="Kurtzman C.P."/>
            <person name="Blackwell M."/>
            <person name="Grigoriev I.V."/>
            <person name="Jeffries T.W."/>
        </authorList>
    </citation>
    <scope>NUCLEOTIDE SEQUENCE [LARGE SCALE GENOMIC DNA]</scope>
    <source>
        <strain evidence="8">DSM 1968</strain>
    </source>
</reference>
<accession>A0A1D2VR65</accession>
<dbReference type="InterPro" id="IPR004331">
    <property type="entry name" value="SPX_dom"/>
</dbReference>
<dbReference type="InterPro" id="IPR017907">
    <property type="entry name" value="Znf_RING_CS"/>
</dbReference>
<dbReference type="GO" id="GO:0005829">
    <property type="term" value="C:cytosol"/>
    <property type="evidence" value="ECO:0007669"/>
    <property type="project" value="EnsemblFungi"/>
</dbReference>
<dbReference type="GO" id="GO:1904352">
    <property type="term" value="P:positive regulation of protein catabolic process in the vacuole"/>
    <property type="evidence" value="ECO:0007669"/>
    <property type="project" value="EnsemblFungi"/>
</dbReference>
<evidence type="ECO:0000256" key="3">
    <source>
        <dbReference type="ARBA" id="ARBA00022833"/>
    </source>
</evidence>
<feature type="domain" description="RING-type" evidence="5">
    <location>
        <begin position="294"/>
        <end position="333"/>
    </location>
</feature>
<evidence type="ECO:0000256" key="2">
    <source>
        <dbReference type="ARBA" id="ARBA00022771"/>
    </source>
</evidence>
<dbReference type="PROSITE" id="PS51382">
    <property type="entry name" value="SPX"/>
    <property type="match status" value="1"/>
</dbReference>
<dbReference type="GO" id="GO:0061630">
    <property type="term" value="F:ubiquitin protein ligase activity"/>
    <property type="evidence" value="ECO:0007669"/>
    <property type="project" value="EnsemblFungi"/>
</dbReference>
<dbReference type="InParanoid" id="A0A1D2VR65"/>
<proteinExistence type="predicted"/>
<dbReference type="SUPFAM" id="SSF57850">
    <property type="entry name" value="RING/U-box"/>
    <property type="match status" value="1"/>
</dbReference>
<dbReference type="SMART" id="SM00184">
    <property type="entry name" value="RING"/>
    <property type="match status" value="1"/>
</dbReference>
<evidence type="ECO:0000313" key="7">
    <source>
        <dbReference type="EMBL" id="ODV64102.1"/>
    </source>
</evidence>
<dbReference type="STRING" id="1344418.A0A1D2VR65"/>
<dbReference type="PANTHER" id="PTHR23327:SF51">
    <property type="entry name" value="TRANSCRIPTIONAL REGULATOR OF YEAST FORM ADHERENCE 3"/>
    <property type="match status" value="1"/>
</dbReference>
<organism evidence="7 8">
    <name type="scientific">Ascoidea rubescens DSM 1968</name>
    <dbReference type="NCBI Taxonomy" id="1344418"/>
    <lineage>
        <taxon>Eukaryota</taxon>
        <taxon>Fungi</taxon>
        <taxon>Dikarya</taxon>
        <taxon>Ascomycota</taxon>
        <taxon>Saccharomycotina</taxon>
        <taxon>Saccharomycetes</taxon>
        <taxon>Ascoideaceae</taxon>
        <taxon>Ascoidea</taxon>
    </lineage>
</organism>
<evidence type="ECO:0000259" key="6">
    <source>
        <dbReference type="PROSITE" id="PS51382"/>
    </source>
</evidence>
<evidence type="ECO:0000256" key="4">
    <source>
        <dbReference type="PROSITE-ProRule" id="PRU00175"/>
    </source>
</evidence>
<dbReference type="Pfam" id="PF03105">
    <property type="entry name" value="SPX"/>
    <property type="match status" value="1"/>
</dbReference>
<keyword evidence="3" id="KW-0862">Zinc</keyword>